<evidence type="ECO:0000313" key="2">
    <source>
        <dbReference type="EMBL" id="CAE8626582.1"/>
    </source>
</evidence>
<name>A0A813GUB8_POLGL</name>
<comment type="caution">
    <text evidence="2">The sequence shown here is derived from an EMBL/GenBank/DDBJ whole genome shotgun (WGS) entry which is preliminary data.</text>
</comment>
<feature type="compositionally biased region" description="Polar residues" evidence="1">
    <location>
        <begin position="67"/>
        <end position="81"/>
    </location>
</feature>
<gene>
    <name evidence="2" type="ORF">PGLA2088_LOCUS493</name>
</gene>
<dbReference type="Proteomes" id="UP000626109">
    <property type="component" value="Unassembled WGS sequence"/>
</dbReference>
<feature type="compositionally biased region" description="Polar residues" evidence="1">
    <location>
        <begin position="13"/>
        <end position="25"/>
    </location>
</feature>
<accession>A0A813GUB8</accession>
<evidence type="ECO:0000313" key="3">
    <source>
        <dbReference type="Proteomes" id="UP000626109"/>
    </source>
</evidence>
<organism evidence="2 3">
    <name type="scientific">Polarella glacialis</name>
    <name type="common">Dinoflagellate</name>
    <dbReference type="NCBI Taxonomy" id="89957"/>
    <lineage>
        <taxon>Eukaryota</taxon>
        <taxon>Sar</taxon>
        <taxon>Alveolata</taxon>
        <taxon>Dinophyceae</taxon>
        <taxon>Suessiales</taxon>
        <taxon>Suessiaceae</taxon>
        <taxon>Polarella</taxon>
    </lineage>
</organism>
<protein>
    <submittedName>
        <fullName evidence="2">Uncharacterized protein</fullName>
    </submittedName>
</protein>
<dbReference type="EMBL" id="CAJNNW010000329">
    <property type="protein sequence ID" value="CAE8626582.1"/>
    <property type="molecule type" value="Genomic_DNA"/>
</dbReference>
<reference evidence="2" key="1">
    <citation type="submission" date="2021-02" db="EMBL/GenBank/DDBJ databases">
        <authorList>
            <person name="Dougan E. K."/>
            <person name="Rhodes N."/>
            <person name="Thang M."/>
            <person name="Chan C."/>
        </authorList>
    </citation>
    <scope>NUCLEOTIDE SEQUENCE</scope>
</reference>
<feature type="region of interest" description="Disordered" evidence="1">
    <location>
        <begin position="1"/>
        <end position="88"/>
    </location>
</feature>
<dbReference type="AlphaFoldDB" id="A0A813GUB8"/>
<evidence type="ECO:0000256" key="1">
    <source>
        <dbReference type="SAM" id="MobiDB-lite"/>
    </source>
</evidence>
<sequence>MGKEKWGGHRAFLTSNRAKVSSAKITRQQETTNKTQQTQQRKDQRRPAASKPAAIRIFVITKRTKRTTATDNPNSNSQQHSLRPRNPASKEKWEHVYCCCFHSNSARLWGTVCCV</sequence>
<proteinExistence type="predicted"/>
<feature type="compositionally biased region" description="Low complexity" evidence="1">
    <location>
        <begin position="26"/>
        <end position="39"/>
    </location>
</feature>